<dbReference type="Pfam" id="PF00174">
    <property type="entry name" value="Oxidored_molyb"/>
    <property type="match status" value="1"/>
</dbReference>
<dbReference type="InterPro" id="IPR014756">
    <property type="entry name" value="Ig_E-set"/>
</dbReference>
<evidence type="ECO:0000256" key="4">
    <source>
        <dbReference type="ARBA" id="ARBA00023002"/>
    </source>
</evidence>
<sequence length="466" mass="52080">MTGDREPTLAARVEPNQPQARRSAAVLITLYIHLFPALHRTIFSFLFGSPEKQTRISTTMLVSLIACPSSLADANSVENPLNREPPIKELVREFITEASTAYDRNHSAFPHIDGETFRLRVDGGVRNVLELSIDTLRNDFSQHEVISALQCAGNRRHTMRTKVKEVDGIDWNDGAVCNCTWRGPLLADILAKANISMEGNVHVAFNCFQADCQDDTFYGSSIPLERCMDKSKQVILALEMNGRPLTINHGFPLRAVMPGIAGARWTKWLDHITVQCTESLNYYMQKDYKILPPCVETKQQALEYWPRVPAIQGLPINSIIAYPESNTTISPKELTAEGELEVCGYALPQADDGPVVKVEVSADGGKSWAEAEIVFPPNREWDTPEGKTKYKWAWAIWKYKLPQAKKITQETTIWSRATDAGGNTQDGTIPWNYRGVAYNAYGEATGLQIWDNRQKELVNGVGGLKL</sequence>
<dbReference type="GO" id="GO:0008482">
    <property type="term" value="F:sulfite oxidase activity"/>
    <property type="evidence" value="ECO:0007669"/>
    <property type="project" value="TreeGrafter"/>
</dbReference>
<dbReference type="AlphaFoldDB" id="A0A5J5F4R9"/>
<reference evidence="7 8" key="1">
    <citation type="submission" date="2019-09" db="EMBL/GenBank/DDBJ databases">
        <title>Draft genome of the ectomycorrhizal ascomycete Sphaerosporella brunnea.</title>
        <authorList>
            <consortium name="DOE Joint Genome Institute"/>
            <person name="Benucci G.M."/>
            <person name="Marozzi G."/>
            <person name="Antonielli L."/>
            <person name="Sanchez S."/>
            <person name="Marco P."/>
            <person name="Wang X."/>
            <person name="Falini L.B."/>
            <person name="Barry K."/>
            <person name="Haridas S."/>
            <person name="Lipzen A."/>
            <person name="Labutti K."/>
            <person name="Grigoriev I.V."/>
            <person name="Murat C."/>
            <person name="Martin F."/>
            <person name="Albertini E."/>
            <person name="Donnini D."/>
            <person name="Bonito G."/>
        </authorList>
    </citation>
    <scope>NUCLEOTIDE SEQUENCE [LARGE SCALE GENOMIC DNA]</scope>
    <source>
        <strain evidence="7 8">Sb_GMNB300</strain>
    </source>
</reference>
<name>A0A5J5F4R9_9PEZI</name>
<accession>A0A5J5F4R9</accession>
<feature type="domain" description="Oxidoreductase molybdopterin-binding" evidence="5">
    <location>
        <begin position="106"/>
        <end position="283"/>
    </location>
</feature>
<keyword evidence="4" id="KW-0560">Oxidoreductase</keyword>
<dbReference type="PRINTS" id="PR00407">
    <property type="entry name" value="EUMOPTERIN"/>
</dbReference>
<dbReference type="GO" id="GO:0006790">
    <property type="term" value="P:sulfur compound metabolic process"/>
    <property type="evidence" value="ECO:0007669"/>
    <property type="project" value="TreeGrafter"/>
</dbReference>
<dbReference type="InterPro" id="IPR036374">
    <property type="entry name" value="OxRdtase_Mopterin-bd_sf"/>
</dbReference>
<comment type="caution">
    <text evidence="7">The sequence shown here is derived from an EMBL/GenBank/DDBJ whole genome shotgun (WGS) entry which is preliminary data.</text>
</comment>
<dbReference type="PANTHER" id="PTHR19372:SF7">
    <property type="entry name" value="SULFITE OXIDASE, MITOCHONDRIAL"/>
    <property type="match status" value="1"/>
</dbReference>
<dbReference type="InterPro" id="IPR000572">
    <property type="entry name" value="OxRdtase_Mopterin-bd_dom"/>
</dbReference>
<evidence type="ECO:0000259" key="6">
    <source>
        <dbReference type="Pfam" id="PF03404"/>
    </source>
</evidence>
<evidence type="ECO:0000256" key="3">
    <source>
        <dbReference type="ARBA" id="ARBA00022723"/>
    </source>
</evidence>
<dbReference type="EMBL" id="VXIS01000037">
    <property type="protein sequence ID" value="KAA8911316.1"/>
    <property type="molecule type" value="Genomic_DNA"/>
</dbReference>
<dbReference type="Gene3D" id="2.60.40.650">
    <property type="match status" value="1"/>
</dbReference>
<dbReference type="SUPFAM" id="SSF56524">
    <property type="entry name" value="Oxidoreductase molybdopterin-binding domain"/>
    <property type="match status" value="1"/>
</dbReference>
<keyword evidence="3" id="KW-0479">Metal-binding</keyword>
<dbReference type="InterPro" id="IPR005066">
    <property type="entry name" value="MoCF_OxRdtse_dimer"/>
</dbReference>
<evidence type="ECO:0000313" key="7">
    <source>
        <dbReference type="EMBL" id="KAA8911316.1"/>
    </source>
</evidence>
<evidence type="ECO:0000259" key="5">
    <source>
        <dbReference type="Pfam" id="PF00174"/>
    </source>
</evidence>
<organism evidence="7 8">
    <name type="scientific">Sphaerosporella brunnea</name>
    <dbReference type="NCBI Taxonomy" id="1250544"/>
    <lineage>
        <taxon>Eukaryota</taxon>
        <taxon>Fungi</taxon>
        <taxon>Dikarya</taxon>
        <taxon>Ascomycota</taxon>
        <taxon>Pezizomycotina</taxon>
        <taxon>Pezizomycetes</taxon>
        <taxon>Pezizales</taxon>
        <taxon>Pyronemataceae</taxon>
        <taxon>Sphaerosporella</taxon>
    </lineage>
</organism>
<dbReference type="InParanoid" id="A0A5J5F4R9"/>
<dbReference type="PANTHER" id="PTHR19372">
    <property type="entry name" value="SULFITE REDUCTASE"/>
    <property type="match status" value="1"/>
</dbReference>
<dbReference type="GO" id="GO:0043546">
    <property type="term" value="F:molybdopterin cofactor binding"/>
    <property type="evidence" value="ECO:0007669"/>
    <property type="project" value="TreeGrafter"/>
</dbReference>
<dbReference type="GO" id="GO:0005739">
    <property type="term" value="C:mitochondrion"/>
    <property type="evidence" value="ECO:0007669"/>
    <property type="project" value="TreeGrafter"/>
</dbReference>
<dbReference type="OrthoDB" id="10051395at2759"/>
<dbReference type="InterPro" id="IPR008335">
    <property type="entry name" value="Mopterin_OxRdtase_euk"/>
</dbReference>
<dbReference type="GO" id="GO:0030151">
    <property type="term" value="F:molybdenum ion binding"/>
    <property type="evidence" value="ECO:0007669"/>
    <property type="project" value="InterPro"/>
</dbReference>
<evidence type="ECO:0000256" key="2">
    <source>
        <dbReference type="ARBA" id="ARBA00022505"/>
    </source>
</evidence>
<dbReference type="FunFam" id="3.90.420.10:FF:000002">
    <property type="entry name" value="sulfite oxidase, mitochondrial"/>
    <property type="match status" value="1"/>
</dbReference>
<keyword evidence="2" id="KW-0500">Molybdenum</keyword>
<dbReference type="Proteomes" id="UP000326924">
    <property type="component" value="Unassembled WGS sequence"/>
</dbReference>
<dbReference type="SUPFAM" id="SSF81296">
    <property type="entry name" value="E set domains"/>
    <property type="match status" value="1"/>
</dbReference>
<dbReference type="GO" id="GO:0020037">
    <property type="term" value="F:heme binding"/>
    <property type="evidence" value="ECO:0007669"/>
    <property type="project" value="TreeGrafter"/>
</dbReference>
<gene>
    <name evidence="7" type="ORF">FN846DRAFT_936319</name>
</gene>
<protein>
    <submittedName>
        <fullName evidence="7">Oxidoreductase, molybdopterin-binding domain-containing protein</fullName>
    </submittedName>
</protein>
<keyword evidence="8" id="KW-1185">Reference proteome</keyword>
<evidence type="ECO:0000256" key="1">
    <source>
        <dbReference type="ARBA" id="ARBA00001924"/>
    </source>
</evidence>
<comment type="cofactor">
    <cofactor evidence="1">
        <name>Mo-molybdopterin</name>
        <dbReference type="ChEBI" id="CHEBI:71302"/>
    </cofactor>
</comment>
<proteinExistence type="predicted"/>
<dbReference type="Pfam" id="PF03404">
    <property type="entry name" value="Mo-co_dimer"/>
    <property type="match status" value="1"/>
</dbReference>
<dbReference type="Gene3D" id="3.90.420.10">
    <property type="entry name" value="Oxidoreductase, molybdopterin-binding domain"/>
    <property type="match status" value="1"/>
</dbReference>
<evidence type="ECO:0000313" key="8">
    <source>
        <dbReference type="Proteomes" id="UP000326924"/>
    </source>
</evidence>
<feature type="domain" description="Moybdenum cofactor oxidoreductase dimerisation" evidence="6">
    <location>
        <begin position="310"/>
        <end position="441"/>
    </location>
</feature>